<evidence type="ECO:0000313" key="3">
    <source>
        <dbReference type="EMBL" id="NHR04341.1"/>
    </source>
</evidence>
<comment type="caution">
    <text evidence="3">The sequence shown here is derived from an EMBL/GenBank/DDBJ whole genome shotgun (WGS) entry which is preliminary data.</text>
</comment>
<feature type="signal peptide" evidence="2">
    <location>
        <begin position="1"/>
        <end position="24"/>
    </location>
</feature>
<evidence type="ECO:0000256" key="1">
    <source>
        <dbReference type="SAM" id="MobiDB-lite"/>
    </source>
</evidence>
<keyword evidence="4" id="KW-1185">Reference proteome</keyword>
<keyword evidence="2" id="KW-0732">Signal</keyword>
<dbReference type="RefSeq" id="WP_166450854.1">
    <property type="nucleotide sequence ID" value="NZ_JAAOMA010000003.1"/>
</dbReference>
<protein>
    <recommendedName>
        <fullName evidence="5">DUF3761 domain-containing protein</fullName>
    </recommendedName>
</protein>
<dbReference type="Proteomes" id="UP001515641">
    <property type="component" value="Unassembled WGS sequence"/>
</dbReference>
<name>A0ABX0L472_9NEIS</name>
<evidence type="ECO:0000256" key="2">
    <source>
        <dbReference type="SAM" id="SignalP"/>
    </source>
</evidence>
<evidence type="ECO:0008006" key="5">
    <source>
        <dbReference type="Google" id="ProtNLM"/>
    </source>
</evidence>
<accession>A0ABX0L472</accession>
<feature type="region of interest" description="Disordered" evidence="1">
    <location>
        <begin position="87"/>
        <end position="107"/>
    </location>
</feature>
<gene>
    <name evidence="3" type="ORF">HA052_03940</name>
</gene>
<feature type="chain" id="PRO_5045657066" description="DUF3761 domain-containing protein" evidence="2">
    <location>
        <begin position="25"/>
        <end position="107"/>
    </location>
</feature>
<dbReference type="EMBL" id="JAAOMA010000003">
    <property type="protein sequence ID" value="NHR04341.1"/>
    <property type="molecule type" value="Genomic_DNA"/>
</dbReference>
<organism evidence="3 4">
    <name type="scientific">Chromobacterium fluminis</name>
    <dbReference type="NCBI Taxonomy" id="3044269"/>
    <lineage>
        <taxon>Bacteria</taxon>
        <taxon>Pseudomonadati</taxon>
        <taxon>Pseudomonadota</taxon>
        <taxon>Betaproteobacteria</taxon>
        <taxon>Neisseriales</taxon>
        <taxon>Chromobacteriaceae</taxon>
        <taxon>Chromobacterium</taxon>
    </lineage>
</organism>
<proteinExistence type="predicted"/>
<feature type="compositionally biased region" description="Polar residues" evidence="1">
    <location>
        <begin position="98"/>
        <end position="107"/>
    </location>
</feature>
<reference evidence="3 4" key="1">
    <citation type="submission" date="2020-03" db="EMBL/GenBank/DDBJ databases">
        <title>Draft genome sequence of environmentally isolated cultures.</title>
        <authorList>
            <person name="Wilson H.S."/>
            <person name="De Leon M.E."/>
        </authorList>
    </citation>
    <scope>NUCLEOTIDE SEQUENCE [LARGE SCALE GENOMIC DNA]</scope>
    <source>
        <strain evidence="3 4">HSC-31F16</strain>
    </source>
</reference>
<evidence type="ECO:0000313" key="4">
    <source>
        <dbReference type="Proteomes" id="UP001515641"/>
    </source>
</evidence>
<sequence length="107" mass="11078">MKTINSLTIPFAAVLLVASSIVSASSIGPTQVNEATSATQQAIQNASNPSATLNALMDQIQPRKPGQCFSAKNCTGKVIGNHQHAHNCKNAGGKSWRSGVTGQCSNL</sequence>